<comment type="subcellular location">
    <subcellularLocation>
        <location evidence="5">Cytoplasm</location>
    </subcellularLocation>
</comment>
<dbReference type="KEGG" id="ccun:CCUN_1478"/>
<dbReference type="eggNOG" id="COG0816">
    <property type="taxonomic scope" value="Bacteria"/>
</dbReference>
<dbReference type="EC" id="3.1.-.-" evidence="5"/>
<dbReference type="GO" id="GO:0016788">
    <property type="term" value="F:hydrolase activity, acting on ester bonds"/>
    <property type="evidence" value="ECO:0007669"/>
    <property type="project" value="UniProtKB-UniRule"/>
</dbReference>
<dbReference type="Gene3D" id="3.30.420.140">
    <property type="entry name" value="YqgF/RNase H-like domain"/>
    <property type="match status" value="1"/>
</dbReference>
<reference evidence="7 8" key="1">
    <citation type="submission" date="2017-04" db="EMBL/GenBank/DDBJ databases">
        <title>Complete genome sequence of the Campylobacter cuniculorum type strain LMG24588.</title>
        <authorList>
            <person name="Miller W.G."/>
            <person name="Yee E."/>
            <person name="Revez J."/>
            <person name="Bono J.L."/>
            <person name="Rossi M."/>
        </authorList>
    </citation>
    <scope>NUCLEOTIDE SEQUENCE [LARGE SCALE GENOMIC DNA]</scope>
    <source>
        <strain evidence="7 8">LMG 24588</strain>
    </source>
</reference>
<evidence type="ECO:0000313" key="7">
    <source>
        <dbReference type="EMBL" id="ARJ57064.1"/>
    </source>
</evidence>
<dbReference type="OrthoDB" id="9796140at2"/>
<comment type="similarity">
    <text evidence="5">Belongs to the YqgF HJR family.</text>
</comment>
<dbReference type="CDD" id="cd16964">
    <property type="entry name" value="YqgF"/>
    <property type="match status" value="1"/>
</dbReference>
<dbReference type="NCBIfam" id="TIGR00250">
    <property type="entry name" value="RNAse_H_YqgF"/>
    <property type="match status" value="1"/>
</dbReference>
<proteinExistence type="inferred from homology"/>
<name>A0A1W6BYA9_9BACT</name>
<feature type="domain" description="YqgF/RNase H-like" evidence="6">
    <location>
        <begin position="1"/>
        <end position="97"/>
    </location>
</feature>
<evidence type="ECO:0000256" key="4">
    <source>
        <dbReference type="ARBA" id="ARBA00022801"/>
    </source>
</evidence>
<protein>
    <recommendedName>
        <fullName evidence="5">Putative pre-16S rRNA nuclease</fullName>
        <ecNumber evidence="5">3.1.-.-</ecNumber>
    </recommendedName>
</protein>
<evidence type="ECO:0000259" key="6">
    <source>
        <dbReference type="SMART" id="SM00732"/>
    </source>
</evidence>
<dbReference type="InterPro" id="IPR006641">
    <property type="entry name" value="YqgF/RNaseH-like_dom"/>
</dbReference>
<dbReference type="EMBL" id="CP020867">
    <property type="protein sequence ID" value="ARJ57064.1"/>
    <property type="molecule type" value="Genomic_DNA"/>
</dbReference>
<keyword evidence="3 5" id="KW-0540">Nuclease</keyword>
<dbReference type="InterPro" id="IPR037027">
    <property type="entry name" value="YqgF/RNaseH-like_dom_sf"/>
</dbReference>
<dbReference type="Pfam" id="PF03652">
    <property type="entry name" value="RuvX"/>
    <property type="match status" value="1"/>
</dbReference>
<gene>
    <name evidence="7" type="ORF">CCUN_1478</name>
</gene>
<evidence type="ECO:0000256" key="2">
    <source>
        <dbReference type="ARBA" id="ARBA00022517"/>
    </source>
</evidence>
<dbReference type="HAMAP" id="MF_00651">
    <property type="entry name" value="Nuclease_YqgF"/>
    <property type="match status" value="1"/>
</dbReference>
<sequence length="127" mass="14212">MKALALDLGLKRIGLALCVDKKIALPLKGILRKNRQQAAEEIKKILLMHEISLLIVGIPKGGSSEEIMQKRIQHFVSLLEFKGEIVFVDESYTSREALKFGTINSKNKDTKLDSLAALVMIKDYFAL</sequence>
<keyword evidence="1 5" id="KW-0963">Cytoplasm</keyword>
<comment type="function">
    <text evidence="5">Could be a nuclease involved in processing of the 5'-end of pre-16S rRNA.</text>
</comment>
<dbReference type="STRING" id="1121267.CCUN_1478"/>
<dbReference type="NCBIfam" id="NF001026">
    <property type="entry name" value="PRK00109.2-2"/>
    <property type="match status" value="1"/>
</dbReference>
<keyword evidence="4 5" id="KW-0378">Hydrolase</keyword>
<dbReference type="GO" id="GO:0005829">
    <property type="term" value="C:cytosol"/>
    <property type="evidence" value="ECO:0007669"/>
    <property type="project" value="TreeGrafter"/>
</dbReference>
<dbReference type="SMART" id="SM00732">
    <property type="entry name" value="YqgFc"/>
    <property type="match status" value="1"/>
</dbReference>
<dbReference type="GO" id="GO:0004518">
    <property type="term" value="F:nuclease activity"/>
    <property type="evidence" value="ECO:0007669"/>
    <property type="project" value="UniProtKB-KW"/>
</dbReference>
<keyword evidence="2 5" id="KW-0690">Ribosome biogenesis</keyword>
<dbReference type="InterPro" id="IPR012337">
    <property type="entry name" value="RNaseH-like_sf"/>
</dbReference>
<organism evidence="7 8">
    <name type="scientific">Campylobacter cuniculorum DSM 23162 = LMG 24588</name>
    <dbReference type="NCBI Taxonomy" id="1121267"/>
    <lineage>
        <taxon>Bacteria</taxon>
        <taxon>Pseudomonadati</taxon>
        <taxon>Campylobacterota</taxon>
        <taxon>Epsilonproteobacteria</taxon>
        <taxon>Campylobacterales</taxon>
        <taxon>Campylobacteraceae</taxon>
        <taxon>Campylobacter</taxon>
    </lineage>
</organism>
<dbReference type="GO" id="GO:0000967">
    <property type="term" value="P:rRNA 5'-end processing"/>
    <property type="evidence" value="ECO:0007669"/>
    <property type="project" value="UniProtKB-UniRule"/>
</dbReference>
<dbReference type="SUPFAM" id="SSF53098">
    <property type="entry name" value="Ribonuclease H-like"/>
    <property type="match status" value="1"/>
</dbReference>
<evidence type="ECO:0000256" key="3">
    <source>
        <dbReference type="ARBA" id="ARBA00022722"/>
    </source>
</evidence>
<dbReference type="PANTHER" id="PTHR33317:SF4">
    <property type="entry name" value="POLYNUCLEOTIDYL TRANSFERASE, RIBONUCLEASE H-LIKE SUPERFAMILY PROTEIN"/>
    <property type="match status" value="1"/>
</dbReference>
<dbReference type="AlphaFoldDB" id="A0A1W6BYA9"/>
<dbReference type="InterPro" id="IPR005227">
    <property type="entry name" value="YqgF"/>
</dbReference>
<dbReference type="RefSeq" id="WP_027305150.1">
    <property type="nucleotide sequence ID" value="NZ_CP020867.1"/>
</dbReference>
<evidence type="ECO:0000313" key="8">
    <source>
        <dbReference type="Proteomes" id="UP000192902"/>
    </source>
</evidence>
<dbReference type="Proteomes" id="UP000192902">
    <property type="component" value="Chromosome"/>
</dbReference>
<evidence type="ECO:0000256" key="1">
    <source>
        <dbReference type="ARBA" id="ARBA00022490"/>
    </source>
</evidence>
<dbReference type="PANTHER" id="PTHR33317">
    <property type="entry name" value="POLYNUCLEOTIDYL TRANSFERASE, RIBONUCLEASE H-LIKE SUPERFAMILY PROTEIN"/>
    <property type="match status" value="1"/>
</dbReference>
<accession>A0A1W6BYA9</accession>
<evidence type="ECO:0000256" key="5">
    <source>
        <dbReference type="HAMAP-Rule" id="MF_00651"/>
    </source>
</evidence>